<evidence type="ECO:0000313" key="10">
    <source>
        <dbReference type="EMBL" id="KAK4529014.1"/>
    </source>
</evidence>
<organism evidence="10 11">
    <name type="scientific">Galdieria yellowstonensis</name>
    <dbReference type="NCBI Taxonomy" id="3028027"/>
    <lineage>
        <taxon>Eukaryota</taxon>
        <taxon>Rhodophyta</taxon>
        <taxon>Bangiophyceae</taxon>
        <taxon>Galdieriales</taxon>
        <taxon>Galdieriaceae</taxon>
        <taxon>Galdieria</taxon>
    </lineage>
</organism>
<gene>
    <name evidence="10" type="ORF">GAYE_SCF72G6964</name>
</gene>
<evidence type="ECO:0000256" key="3">
    <source>
        <dbReference type="ARBA" id="ARBA00022723"/>
    </source>
</evidence>
<dbReference type="PIRSF" id="PIRSF006293">
    <property type="entry name" value="ExsB"/>
    <property type="match status" value="1"/>
</dbReference>
<keyword evidence="5" id="KW-0862">Zinc</keyword>
<evidence type="ECO:0000256" key="6">
    <source>
        <dbReference type="ARBA" id="ARBA00022840"/>
    </source>
</evidence>
<evidence type="ECO:0000256" key="4">
    <source>
        <dbReference type="ARBA" id="ARBA00022741"/>
    </source>
</evidence>
<evidence type="ECO:0000256" key="2">
    <source>
        <dbReference type="ARBA" id="ARBA00022598"/>
    </source>
</evidence>
<dbReference type="EMBL" id="JANCYU010000074">
    <property type="protein sequence ID" value="KAK4529014.1"/>
    <property type="molecule type" value="Genomic_DNA"/>
</dbReference>
<comment type="pathway">
    <text evidence="1">Purine metabolism; 7-cyano-7-deazaguanine biosynthesis.</text>
</comment>
<dbReference type="InterPro" id="IPR018317">
    <property type="entry name" value="QueC"/>
</dbReference>
<dbReference type="SUPFAM" id="SSF52402">
    <property type="entry name" value="Adenine nucleotide alpha hydrolases-like"/>
    <property type="match status" value="1"/>
</dbReference>
<dbReference type="GO" id="GO:0005524">
    <property type="term" value="F:ATP binding"/>
    <property type="evidence" value="ECO:0007669"/>
    <property type="project" value="UniProtKB-KW"/>
</dbReference>
<protein>
    <recommendedName>
        <fullName evidence="8">7-cyano-7-deazaguanine synthase</fullName>
        <ecNumber evidence="8">6.3.4.20</ecNumber>
    </recommendedName>
</protein>
<dbReference type="Pfam" id="PF06508">
    <property type="entry name" value="QueC"/>
    <property type="match status" value="1"/>
</dbReference>
<dbReference type="CDD" id="cd01995">
    <property type="entry name" value="QueC-like"/>
    <property type="match status" value="1"/>
</dbReference>
<dbReference type="Proteomes" id="UP001300502">
    <property type="component" value="Unassembled WGS sequence"/>
</dbReference>
<dbReference type="PANTHER" id="PTHR42914:SF1">
    <property type="entry name" value="7-CYANO-7-DEAZAGUANINE SYNTHASE"/>
    <property type="match status" value="1"/>
</dbReference>
<dbReference type="EC" id="6.3.4.20" evidence="8"/>
<dbReference type="Gene3D" id="3.40.50.620">
    <property type="entry name" value="HUPs"/>
    <property type="match status" value="1"/>
</dbReference>
<evidence type="ECO:0000256" key="7">
    <source>
        <dbReference type="ARBA" id="ARBA00037993"/>
    </source>
</evidence>
<comment type="catalytic activity">
    <reaction evidence="9">
        <text>7-carboxy-7-carbaguanine + NH4(+) + 2 ATP = 7-cyano-7-carbaguanine + 2 AMP + 2 diphosphate + 2 H(+)</text>
        <dbReference type="Rhea" id="RHEA:27982"/>
        <dbReference type="ChEBI" id="CHEBI:15378"/>
        <dbReference type="ChEBI" id="CHEBI:28938"/>
        <dbReference type="ChEBI" id="CHEBI:30616"/>
        <dbReference type="ChEBI" id="CHEBI:33019"/>
        <dbReference type="ChEBI" id="CHEBI:45075"/>
        <dbReference type="ChEBI" id="CHEBI:61036"/>
        <dbReference type="ChEBI" id="CHEBI:456215"/>
        <dbReference type="EC" id="6.3.4.20"/>
    </reaction>
</comment>
<evidence type="ECO:0000256" key="5">
    <source>
        <dbReference type="ARBA" id="ARBA00022833"/>
    </source>
</evidence>
<evidence type="ECO:0000313" key="11">
    <source>
        <dbReference type="Proteomes" id="UP001300502"/>
    </source>
</evidence>
<accession>A0AAV9IP29</accession>
<keyword evidence="11" id="KW-1185">Reference proteome</keyword>
<sequence length="267" mass="29717">MNRTLSILSRLKRFEAFRFRLVHKASLSTSSPAVVLLSGGLDSTTCLAVALRDGFDVYALSFDYGQRHRHELLCARRIAEYFRCREHRIAQIDLRVFGGSALTSDAYAVPKDRLPSSAPDASIPVTYVPARNTIFLSYALAYAEVIGSTDIFMGANVVDYSGYPDCRPEYFRIFEKLAMVGTRMGVVQGEKKRNIQVHTPLLYLSKAEIISLGTRLGVDFGMTHSCYDPVTPDGKPCGRCDACRIREEAFRKLGYGGDPAMQRFDSG</sequence>
<proteinExistence type="inferred from homology"/>
<dbReference type="GO" id="GO:0046872">
    <property type="term" value="F:metal ion binding"/>
    <property type="evidence" value="ECO:0007669"/>
    <property type="project" value="UniProtKB-KW"/>
</dbReference>
<keyword evidence="3" id="KW-0479">Metal-binding</keyword>
<evidence type="ECO:0000256" key="8">
    <source>
        <dbReference type="ARBA" id="ARBA00039149"/>
    </source>
</evidence>
<evidence type="ECO:0000256" key="1">
    <source>
        <dbReference type="ARBA" id="ARBA00005061"/>
    </source>
</evidence>
<comment type="caution">
    <text evidence="10">The sequence shown here is derived from an EMBL/GenBank/DDBJ whole genome shotgun (WGS) entry which is preliminary data.</text>
</comment>
<dbReference type="GO" id="GO:0016874">
    <property type="term" value="F:ligase activity"/>
    <property type="evidence" value="ECO:0007669"/>
    <property type="project" value="UniProtKB-KW"/>
</dbReference>
<keyword evidence="6" id="KW-0067">ATP-binding</keyword>
<dbReference type="PANTHER" id="PTHR42914">
    <property type="entry name" value="7-CYANO-7-DEAZAGUANINE SYNTHASE"/>
    <property type="match status" value="1"/>
</dbReference>
<dbReference type="InterPro" id="IPR014729">
    <property type="entry name" value="Rossmann-like_a/b/a_fold"/>
</dbReference>
<dbReference type="AlphaFoldDB" id="A0AAV9IP29"/>
<dbReference type="NCBIfam" id="TIGR00364">
    <property type="entry name" value="7-cyano-7-deazaguanine synthase QueC"/>
    <property type="match status" value="1"/>
</dbReference>
<evidence type="ECO:0000256" key="9">
    <source>
        <dbReference type="ARBA" id="ARBA00047890"/>
    </source>
</evidence>
<reference evidence="10 11" key="1">
    <citation type="submission" date="2022-07" db="EMBL/GenBank/DDBJ databases">
        <title>Genome-wide signatures of adaptation to extreme environments.</title>
        <authorList>
            <person name="Cho C.H."/>
            <person name="Yoon H.S."/>
        </authorList>
    </citation>
    <scope>NUCLEOTIDE SEQUENCE [LARGE SCALE GENOMIC DNA]</scope>
    <source>
        <strain evidence="10 11">108.79 E11</strain>
    </source>
</reference>
<keyword evidence="2" id="KW-0436">Ligase</keyword>
<name>A0AAV9IP29_9RHOD</name>
<comment type="similarity">
    <text evidence="7">Belongs to the QueC family.</text>
</comment>
<dbReference type="HAMAP" id="MF_01633">
    <property type="entry name" value="QueC"/>
    <property type="match status" value="1"/>
</dbReference>
<keyword evidence="4" id="KW-0547">Nucleotide-binding</keyword>